<evidence type="ECO:0000313" key="1">
    <source>
        <dbReference type="EMBL" id="KAG9227909.1"/>
    </source>
</evidence>
<organism evidence="1 2">
    <name type="scientific">Pleurotus cornucopiae</name>
    <name type="common">Cornucopia mushroom</name>
    <dbReference type="NCBI Taxonomy" id="5321"/>
    <lineage>
        <taxon>Eukaryota</taxon>
        <taxon>Fungi</taxon>
        <taxon>Dikarya</taxon>
        <taxon>Basidiomycota</taxon>
        <taxon>Agaricomycotina</taxon>
        <taxon>Agaricomycetes</taxon>
        <taxon>Agaricomycetidae</taxon>
        <taxon>Agaricales</taxon>
        <taxon>Pleurotineae</taxon>
        <taxon>Pleurotaceae</taxon>
        <taxon>Pleurotus</taxon>
    </lineage>
</organism>
<comment type="caution">
    <text evidence="1">The sequence shown here is derived from an EMBL/GenBank/DDBJ whole genome shotgun (WGS) entry which is preliminary data.</text>
</comment>
<proteinExistence type="predicted"/>
<evidence type="ECO:0000313" key="2">
    <source>
        <dbReference type="Proteomes" id="UP000824881"/>
    </source>
</evidence>
<protein>
    <submittedName>
        <fullName evidence="1">Uncharacterized protein</fullName>
    </submittedName>
</protein>
<sequence length="444" mass="48547">MSLPAARSIKDGLLQRVQTIARPSTDAAPDVEITNVAYIGSYNWLDRKLPSLIVPGSPKEWVNRQMPFTLGRDVGIVVADQNGYRVPDAVLLPLFVAVNIKSSLDAASNAPSLDAPTPDVDPSPLTSKPKPTFDWPAHDVITDRNSLRKLLRWIVAAEDAPNSDFRIDAQLGGGRRPSCSAATRRTCGRWPGTASVITTSRRARRRPCSAKRASGIIGLSAIGGNFSLKDMNGLKMIVRYEVDAYVPDGALPDTSPPERSWRKGPSANTPASVDDLADTLASVKLAPTTPSPSPKAALPPDKASFHSGLTVYPGGSWSTPQSAIVELTTRSQRNFETMSWADLYTQLFVSQTPHCFVGIHRQGTFTRLVRENLRSVAMERVRRAEQPRLKALRWVLGAIQDFLVERGGSSRVSLVSEAGILGVYECENEEDVLPEEIMEYFDEE</sequence>
<gene>
    <name evidence="1" type="ORF">CCMSSC00406_0009743</name>
</gene>
<dbReference type="Proteomes" id="UP000824881">
    <property type="component" value="Unassembled WGS sequence"/>
</dbReference>
<reference evidence="1 2" key="1">
    <citation type="journal article" date="2021" name="Appl. Environ. Microbiol.">
        <title>Genetic linkage and physical mapping for an oyster mushroom Pleurotus cornucopiae and QTL analysis for the trait cap color.</title>
        <authorList>
            <person name="Zhang Y."/>
            <person name="Gao W."/>
            <person name="Sonnenberg A."/>
            <person name="Chen Q."/>
            <person name="Zhang J."/>
            <person name="Huang C."/>
        </authorList>
    </citation>
    <scope>NUCLEOTIDE SEQUENCE [LARGE SCALE GENOMIC DNA]</scope>
    <source>
        <strain evidence="1">CCMSSC00406</strain>
    </source>
</reference>
<accession>A0ACB7JBD4</accession>
<name>A0ACB7JBD4_PLECO</name>
<dbReference type="EMBL" id="WQMT02000001">
    <property type="protein sequence ID" value="KAG9227909.1"/>
    <property type="molecule type" value="Genomic_DNA"/>
</dbReference>
<keyword evidence="2" id="KW-1185">Reference proteome</keyword>